<name>A0A5S3V9E4_9GAMM</name>
<dbReference type="InterPro" id="IPR013520">
    <property type="entry name" value="Ribonucl_H"/>
</dbReference>
<dbReference type="Gene3D" id="3.30.420.10">
    <property type="entry name" value="Ribonuclease H-like superfamily/Ribonuclease H"/>
    <property type="match status" value="1"/>
</dbReference>
<evidence type="ECO:0000259" key="4">
    <source>
        <dbReference type="SMART" id="SM00479"/>
    </source>
</evidence>
<dbReference type="Proteomes" id="UP000307217">
    <property type="component" value="Unassembled WGS sequence"/>
</dbReference>
<dbReference type="InterPro" id="IPR036397">
    <property type="entry name" value="RNaseH_sf"/>
</dbReference>
<keyword evidence="1" id="KW-0540">Nuclease</keyword>
<reference evidence="7 8" key="1">
    <citation type="submission" date="2018-01" db="EMBL/GenBank/DDBJ databases">
        <authorList>
            <person name="Paulsen S."/>
            <person name="Gram L.K."/>
        </authorList>
    </citation>
    <scope>NUCLEOTIDE SEQUENCE [LARGE SCALE GENOMIC DNA]</scope>
    <source>
        <strain evidence="5 8">S3790</strain>
        <strain evidence="6 7">S3895</strain>
    </source>
</reference>
<comment type="caution">
    <text evidence="5">The sequence shown here is derived from an EMBL/GenBank/DDBJ whole genome shotgun (WGS) entry which is preliminary data.</text>
</comment>
<dbReference type="SMART" id="SM00479">
    <property type="entry name" value="EXOIII"/>
    <property type="match status" value="1"/>
</dbReference>
<reference evidence="8" key="2">
    <citation type="submission" date="2019-06" db="EMBL/GenBank/DDBJ databases">
        <title>Co-occurence of chitin degradation, pigmentation and bioactivity in marine Pseudoalteromonas.</title>
        <authorList>
            <person name="Sonnenschein E.C."/>
            <person name="Bech P.K."/>
        </authorList>
    </citation>
    <scope>NUCLEOTIDE SEQUENCE [LARGE SCALE GENOMIC DNA]</scope>
    <source>
        <strain evidence="8">S3790</strain>
    </source>
</reference>
<gene>
    <name evidence="5" type="ORF">CWC19_09365</name>
    <name evidence="6" type="ORF">CWC20_12190</name>
</gene>
<evidence type="ECO:0000313" key="5">
    <source>
        <dbReference type="EMBL" id="TMO68510.1"/>
    </source>
</evidence>
<evidence type="ECO:0000256" key="3">
    <source>
        <dbReference type="ARBA" id="ARBA00022839"/>
    </source>
</evidence>
<dbReference type="PANTHER" id="PTHR30231">
    <property type="entry name" value="DNA POLYMERASE III SUBUNIT EPSILON"/>
    <property type="match status" value="1"/>
</dbReference>
<evidence type="ECO:0000256" key="2">
    <source>
        <dbReference type="ARBA" id="ARBA00022801"/>
    </source>
</evidence>
<sequence length="209" mass="23571">MGVCKWLHSQWVSWQLKQSYFDQHEYVIVDLELTGLEPKKHEIVSAGWVTMQSLKINLNTAGYMLNSDVNSLLQSPIYHGVDNTQLTAQGAPLSTLVDTFAEALNDRILVCHNAQLDWAFIQHVASAEQKVIQPKAIVDTLKIEKHRLLVQGKHLKQSDLTLAACRERYALPAHYEHNALSDALATAELLLAQYHTMNMGNREKLSAIM</sequence>
<dbReference type="GO" id="GO:0008408">
    <property type="term" value="F:3'-5' exonuclease activity"/>
    <property type="evidence" value="ECO:0007669"/>
    <property type="project" value="TreeGrafter"/>
</dbReference>
<dbReference type="PANTHER" id="PTHR30231:SF4">
    <property type="entry name" value="PROTEIN NEN2"/>
    <property type="match status" value="1"/>
</dbReference>
<dbReference type="Proteomes" id="UP000307164">
    <property type="component" value="Unassembled WGS sequence"/>
</dbReference>
<evidence type="ECO:0000313" key="7">
    <source>
        <dbReference type="Proteomes" id="UP000307164"/>
    </source>
</evidence>
<dbReference type="EMBL" id="PNBX01000036">
    <property type="protein sequence ID" value="TMO68510.1"/>
    <property type="molecule type" value="Genomic_DNA"/>
</dbReference>
<evidence type="ECO:0000313" key="8">
    <source>
        <dbReference type="Proteomes" id="UP000307217"/>
    </source>
</evidence>
<dbReference type="EMBL" id="PNBW01000053">
    <property type="protein sequence ID" value="TMO73884.1"/>
    <property type="molecule type" value="Genomic_DNA"/>
</dbReference>
<dbReference type="GO" id="GO:0005829">
    <property type="term" value="C:cytosol"/>
    <property type="evidence" value="ECO:0007669"/>
    <property type="project" value="TreeGrafter"/>
</dbReference>
<dbReference type="Pfam" id="PF00929">
    <property type="entry name" value="RNase_T"/>
    <property type="match status" value="1"/>
</dbReference>
<dbReference type="GO" id="GO:0006259">
    <property type="term" value="P:DNA metabolic process"/>
    <property type="evidence" value="ECO:0007669"/>
    <property type="project" value="UniProtKB-ARBA"/>
</dbReference>
<accession>A0A5S3V9E4</accession>
<dbReference type="SUPFAM" id="SSF53098">
    <property type="entry name" value="Ribonuclease H-like"/>
    <property type="match status" value="1"/>
</dbReference>
<dbReference type="OrthoDB" id="5497329at2"/>
<keyword evidence="7" id="KW-1185">Reference proteome</keyword>
<protein>
    <submittedName>
        <fullName evidence="5">3'-5' exonuclease</fullName>
    </submittedName>
</protein>
<evidence type="ECO:0000313" key="6">
    <source>
        <dbReference type="EMBL" id="TMO73884.1"/>
    </source>
</evidence>
<dbReference type="GO" id="GO:0003676">
    <property type="term" value="F:nucleic acid binding"/>
    <property type="evidence" value="ECO:0007669"/>
    <property type="project" value="InterPro"/>
</dbReference>
<evidence type="ECO:0000256" key="1">
    <source>
        <dbReference type="ARBA" id="ARBA00022722"/>
    </source>
</evidence>
<dbReference type="InterPro" id="IPR012337">
    <property type="entry name" value="RNaseH-like_sf"/>
</dbReference>
<organism evidence="5 8">
    <name type="scientific">Pseudoalteromonas aurantia</name>
    <dbReference type="NCBI Taxonomy" id="43654"/>
    <lineage>
        <taxon>Bacteria</taxon>
        <taxon>Pseudomonadati</taxon>
        <taxon>Pseudomonadota</taxon>
        <taxon>Gammaproteobacteria</taxon>
        <taxon>Alteromonadales</taxon>
        <taxon>Pseudoalteromonadaceae</taxon>
        <taxon>Pseudoalteromonas</taxon>
    </lineage>
</organism>
<feature type="domain" description="Exonuclease" evidence="4">
    <location>
        <begin position="25"/>
        <end position="199"/>
    </location>
</feature>
<dbReference type="AlphaFoldDB" id="A0A5S3V9E4"/>
<reference evidence="5" key="3">
    <citation type="submission" date="2019-09" db="EMBL/GenBank/DDBJ databases">
        <title>Co-occurence of chitin degradation, pigmentation and bioactivity in marine Pseudoalteromonas.</title>
        <authorList>
            <person name="Sonnenschein E.C."/>
            <person name="Bech P.K."/>
        </authorList>
    </citation>
    <scope>NUCLEOTIDE SEQUENCE</scope>
    <source>
        <strain evidence="5">S3790</strain>
        <strain evidence="6 7">S3895</strain>
    </source>
</reference>
<keyword evidence="3 5" id="KW-0269">Exonuclease</keyword>
<proteinExistence type="predicted"/>
<keyword evidence="2" id="KW-0378">Hydrolase</keyword>
<dbReference type="CDD" id="cd06127">
    <property type="entry name" value="DEDDh"/>
    <property type="match status" value="1"/>
</dbReference>